<evidence type="ECO:0000313" key="6">
    <source>
        <dbReference type="Proteomes" id="UP000177629"/>
    </source>
</evidence>
<dbReference type="PANTHER" id="PTHR23135:SF4">
    <property type="entry name" value="UDP-N-ACETYLMURAMOYL-L-ALANYL-D-GLUTAMATE--2,6-DIAMINOPIMELATE LIGASE MURE HOMOLOG, CHLOROPLASTIC"/>
    <property type="match status" value="1"/>
</dbReference>
<protein>
    <recommendedName>
        <fullName evidence="7">UDP-N-acetylmuramyl-tripeptide synthetase</fullName>
    </recommendedName>
</protein>
<evidence type="ECO:0000256" key="1">
    <source>
        <dbReference type="ARBA" id="ARBA00005898"/>
    </source>
</evidence>
<keyword evidence="2" id="KW-0133">Cell shape</keyword>
<evidence type="ECO:0000256" key="2">
    <source>
        <dbReference type="RuleBase" id="RU004135"/>
    </source>
</evidence>
<dbReference type="GO" id="GO:0008360">
    <property type="term" value="P:regulation of cell shape"/>
    <property type="evidence" value="ECO:0007669"/>
    <property type="project" value="UniProtKB-KW"/>
</dbReference>
<dbReference type="GO" id="GO:0005524">
    <property type="term" value="F:ATP binding"/>
    <property type="evidence" value="ECO:0007669"/>
    <property type="project" value="InterPro"/>
</dbReference>
<dbReference type="UniPathway" id="UPA00219"/>
<comment type="caution">
    <text evidence="5">The sequence shown here is derived from an EMBL/GenBank/DDBJ whole genome shotgun (WGS) entry which is preliminary data.</text>
</comment>
<gene>
    <name evidence="5" type="ORF">A2806_03945</name>
</gene>
<dbReference type="AlphaFoldDB" id="A0A1G2PKH3"/>
<dbReference type="SUPFAM" id="SSF53244">
    <property type="entry name" value="MurD-like peptide ligases, peptide-binding domain"/>
    <property type="match status" value="1"/>
</dbReference>
<reference evidence="5 6" key="1">
    <citation type="journal article" date="2016" name="Nat. Commun.">
        <title>Thousands of microbial genomes shed light on interconnected biogeochemical processes in an aquifer system.</title>
        <authorList>
            <person name="Anantharaman K."/>
            <person name="Brown C.T."/>
            <person name="Hug L.A."/>
            <person name="Sharon I."/>
            <person name="Castelle C.J."/>
            <person name="Probst A.J."/>
            <person name="Thomas B.C."/>
            <person name="Singh A."/>
            <person name="Wilkins M.J."/>
            <person name="Karaoz U."/>
            <person name="Brodie E.L."/>
            <person name="Williams K.H."/>
            <person name="Hubbard S.S."/>
            <person name="Banfield J.F."/>
        </authorList>
    </citation>
    <scope>NUCLEOTIDE SEQUENCE [LARGE SCALE GENOMIC DNA]</scope>
</reference>
<dbReference type="EMBL" id="MHSS01000002">
    <property type="protein sequence ID" value="OHA48820.1"/>
    <property type="molecule type" value="Genomic_DNA"/>
</dbReference>
<dbReference type="Pfam" id="PF08245">
    <property type="entry name" value="Mur_ligase_M"/>
    <property type="match status" value="1"/>
</dbReference>
<dbReference type="Gene3D" id="3.40.1190.10">
    <property type="entry name" value="Mur-like, catalytic domain"/>
    <property type="match status" value="1"/>
</dbReference>
<dbReference type="InterPro" id="IPR036565">
    <property type="entry name" value="Mur-like_cat_sf"/>
</dbReference>
<organism evidence="5 6">
    <name type="scientific">Candidatus Terrybacteria bacterium RIFCSPHIGHO2_01_FULL_48_17</name>
    <dbReference type="NCBI Taxonomy" id="1802362"/>
    <lineage>
        <taxon>Bacteria</taxon>
        <taxon>Candidatus Terryibacteriota</taxon>
    </lineage>
</organism>
<evidence type="ECO:0008006" key="7">
    <source>
        <dbReference type="Google" id="ProtNLM"/>
    </source>
</evidence>
<dbReference type="PANTHER" id="PTHR23135">
    <property type="entry name" value="MUR LIGASE FAMILY MEMBER"/>
    <property type="match status" value="1"/>
</dbReference>
<dbReference type="Pfam" id="PF02875">
    <property type="entry name" value="Mur_ligase_C"/>
    <property type="match status" value="1"/>
</dbReference>
<sequence length="442" mass="49440">MRSLIPSPIISLWHFFLAWLAAWSTGNPSRRLVIIGVTGTTGKSTVVWLLSRMLEEAGAKVAATSSIEFRIRNKQWINKEKMTMPGRFFMQKFLRKAAEAGCTHAVLEVTSEGITQHRHRFIHWDVAVLTNLRKEHIERHGSEEAYKRAKGKLFAALKKGVRKGIPKTAVVNLADPNADYFLSFPAEQYIGYRFFEDYPRTKLPQGGREVVGEKLVATGSETSFEFQGKIVVSRLLGKFNAENILAAGAAALALGASGSFVADVAGRTLSIPGRMEEIPEAHNMRGYRVFVDYAHTPDGLEAVYRTAQNMKREKKANRIICVLGAAGGGRDKWKRPEMGKLAARYCDHIFVTNEDPYDEDPREIMDGVVEGAREYLKSASSQQMLEEVVDRRKAISRAIYVAQPGDVVLITGKGSEPWMVVGKGKKIPWDDREIVRQALMER</sequence>
<dbReference type="InterPro" id="IPR036615">
    <property type="entry name" value="Mur_ligase_C_dom_sf"/>
</dbReference>
<dbReference type="SUPFAM" id="SSF53623">
    <property type="entry name" value="MurD-like peptide ligases, catalytic domain"/>
    <property type="match status" value="1"/>
</dbReference>
<dbReference type="Proteomes" id="UP000177629">
    <property type="component" value="Unassembled WGS sequence"/>
</dbReference>
<comment type="subcellular location">
    <subcellularLocation>
        <location evidence="2">Cytoplasm</location>
    </subcellularLocation>
</comment>
<dbReference type="InterPro" id="IPR004101">
    <property type="entry name" value="Mur_ligase_C"/>
</dbReference>
<proteinExistence type="inferred from homology"/>
<accession>A0A1G2PKH3</accession>
<dbReference type="STRING" id="1802362.A2806_03945"/>
<feature type="domain" description="Mur ligase C-terminal" evidence="3">
    <location>
        <begin position="273"/>
        <end position="414"/>
    </location>
</feature>
<keyword evidence="2" id="KW-0131">Cell cycle</keyword>
<feature type="domain" description="Mur ligase central" evidence="4">
    <location>
        <begin position="37"/>
        <end position="251"/>
    </location>
</feature>
<dbReference type="GO" id="GO:0051301">
    <property type="term" value="P:cell division"/>
    <property type="evidence" value="ECO:0007669"/>
    <property type="project" value="UniProtKB-KW"/>
</dbReference>
<name>A0A1G2PKH3_9BACT</name>
<dbReference type="InterPro" id="IPR013221">
    <property type="entry name" value="Mur_ligase_cen"/>
</dbReference>
<dbReference type="GO" id="GO:0071555">
    <property type="term" value="P:cell wall organization"/>
    <property type="evidence" value="ECO:0007669"/>
    <property type="project" value="UniProtKB-KW"/>
</dbReference>
<evidence type="ECO:0000313" key="5">
    <source>
        <dbReference type="EMBL" id="OHA48820.1"/>
    </source>
</evidence>
<dbReference type="GO" id="GO:0016881">
    <property type="term" value="F:acid-amino acid ligase activity"/>
    <property type="evidence" value="ECO:0007669"/>
    <property type="project" value="InterPro"/>
</dbReference>
<comment type="similarity">
    <text evidence="1">Belongs to the MurCDEF family. MurE subfamily.</text>
</comment>
<keyword evidence="2" id="KW-0132">Cell division</keyword>
<keyword evidence="2" id="KW-0961">Cell wall biogenesis/degradation</keyword>
<comment type="pathway">
    <text evidence="2">Cell wall biogenesis; peptidoglycan biosynthesis.</text>
</comment>
<keyword evidence="2" id="KW-0573">Peptidoglycan synthesis</keyword>
<evidence type="ECO:0000259" key="3">
    <source>
        <dbReference type="Pfam" id="PF02875"/>
    </source>
</evidence>
<dbReference type="GO" id="GO:0005737">
    <property type="term" value="C:cytoplasm"/>
    <property type="evidence" value="ECO:0007669"/>
    <property type="project" value="UniProtKB-SubCell"/>
</dbReference>
<dbReference type="NCBIfam" id="TIGR01085">
    <property type="entry name" value="murE"/>
    <property type="match status" value="1"/>
</dbReference>
<dbReference type="Gene3D" id="3.90.190.20">
    <property type="entry name" value="Mur ligase, C-terminal domain"/>
    <property type="match status" value="1"/>
</dbReference>
<evidence type="ECO:0000259" key="4">
    <source>
        <dbReference type="Pfam" id="PF08245"/>
    </source>
</evidence>
<dbReference type="InterPro" id="IPR005761">
    <property type="entry name" value="UDP-N-AcMur-Glu-dNH2Pim_ligase"/>
</dbReference>
<dbReference type="GO" id="GO:0009252">
    <property type="term" value="P:peptidoglycan biosynthetic process"/>
    <property type="evidence" value="ECO:0007669"/>
    <property type="project" value="UniProtKB-UniPathway"/>
</dbReference>